<dbReference type="Pfam" id="PF13499">
    <property type="entry name" value="EF-hand_7"/>
    <property type="match status" value="1"/>
</dbReference>
<sequence length="93" mass="10594">MDDGDKEKNLIFNKFDSNRDGKISSTELGEALKALGSVSVEEVQTMMDELDTDRDGYISYEEFTDFYNANRGLMKELAEIFEHNNKLLNEGSD</sequence>
<dbReference type="CDD" id="cd00051">
    <property type="entry name" value="EFh"/>
    <property type="match status" value="1"/>
</dbReference>
<dbReference type="PANTHER" id="PTHR10891">
    <property type="entry name" value="EF-HAND CALCIUM-BINDING DOMAIN CONTAINING PROTEIN"/>
    <property type="match status" value="1"/>
</dbReference>
<evidence type="ECO:0000256" key="1">
    <source>
        <dbReference type="ARBA" id="ARBA00022723"/>
    </source>
</evidence>
<name>A0AAD8PB06_TARER</name>
<keyword evidence="2" id="KW-0677">Repeat</keyword>
<evidence type="ECO:0000256" key="2">
    <source>
        <dbReference type="ARBA" id="ARBA00022737"/>
    </source>
</evidence>
<evidence type="ECO:0000313" key="5">
    <source>
        <dbReference type="EMBL" id="KAK1439066.1"/>
    </source>
</evidence>
<feature type="domain" description="EF-hand" evidence="4">
    <location>
        <begin position="3"/>
        <end position="37"/>
    </location>
</feature>
<dbReference type="InterPro" id="IPR018247">
    <property type="entry name" value="EF_Hand_1_Ca_BS"/>
</dbReference>
<gene>
    <name evidence="5" type="ORF">QVD17_04881</name>
</gene>
<dbReference type="PROSITE" id="PS00018">
    <property type="entry name" value="EF_HAND_1"/>
    <property type="match status" value="1"/>
</dbReference>
<keyword evidence="6" id="KW-1185">Reference proteome</keyword>
<dbReference type="SUPFAM" id="SSF47473">
    <property type="entry name" value="EF-hand"/>
    <property type="match status" value="1"/>
</dbReference>
<evidence type="ECO:0000313" key="6">
    <source>
        <dbReference type="Proteomes" id="UP001229421"/>
    </source>
</evidence>
<accession>A0AAD8PB06</accession>
<keyword evidence="1" id="KW-0479">Metal-binding</keyword>
<keyword evidence="3" id="KW-0106">Calcium</keyword>
<dbReference type="InterPro" id="IPR039647">
    <property type="entry name" value="EF_hand_pair_protein_CML-like"/>
</dbReference>
<proteinExistence type="predicted"/>
<evidence type="ECO:0000259" key="4">
    <source>
        <dbReference type="PROSITE" id="PS50222"/>
    </source>
</evidence>
<comment type="caution">
    <text evidence="5">The sequence shown here is derived from an EMBL/GenBank/DDBJ whole genome shotgun (WGS) entry which is preliminary data.</text>
</comment>
<dbReference type="GO" id="GO:0005509">
    <property type="term" value="F:calcium ion binding"/>
    <property type="evidence" value="ECO:0007669"/>
    <property type="project" value="InterPro"/>
</dbReference>
<evidence type="ECO:0000256" key="3">
    <source>
        <dbReference type="ARBA" id="ARBA00022837"/>
    </source>
</evidence>
<reference evidence="5" key="1">
    <citation type="journal article" date="2023" name="bioRxiv">
        <title>Improved chromosome-level genome assembly for marigold (Tagetes erecta).</title>
        <authorList>
            <person name="Jiang F."/>
            <person name="Yuan L."/>
            <person name="Wang S."/>
            <person name="Wang H."/>
            <person name="Xu D."/>
            <person name="Wang A."/>
            <person name="Fan W."/>
        </authorList>
    </citation>
    <scope>NUCLEOTIDE SEQUENCE</scope>
    <source>
        <strain evidence="5">WSJ</strain>
        <tissue evidence="5">Leaf</tissue>
    </source>
</reference>
<dbReference type="EMBL" id="JAUHHV010000001">
    <property type="protein sequence ID" value="KAK1439066.1"/>
    <property type="molecule type" value="Genomic_DNA"/>
</dbReference>
<dbReference type="InterPro" id="IPR002048">
    <property type="entry name" value="EF_hand_dom"/>
</dbReference>
<dbReference type="SMART" id="SM00054">
    <property type="entry name" value="EFh"/>
    <property type="match status" value="2"/>
</dbReference>
<protein>
    <recommendedName>
        <fullName evidence="4">EF-hand domain-containing protein</fullName>
    </recommendedName>
</protein>
<dbReference type="Proteomes" id="UP001229421">
    <property type="component" value="Unassembled WGS sequence"/>
</dbReference>
<dbReference type="PROSITE" id="PS50222">
    <property type="entry name" value="EF_HAND_2"/>
    <property type="match status" value="2"/>
</dbReference>
<dbReference type="Gene3D" id="1.10.238.10">
    <property type="entry name" value="EF-hand"/>
    <property type="match status" value="1"/>
</dbReference>
<dbReference type="AlphaFoldDB" id="A0AAD8PB06"/>
<feature type="domain" description="EF-hand" evidence="4">
    <location>
        <begin position="38"/>
        <end position="73"/>
    </location>
</feature>
<dbReference type="InterPro" id="IPR011992">
    <property type="entry name" value="EF-hand-dom_pair"/>
</dbReference>
<organism evidence="5 6">
    <name type="scientific">Tagetes erecta</name>
    <name type="common">African marigold</name>
    <dbReference type="NCBI Taxonomy" id="13708"/>
    <lineage>
        <taxon>Eukaryota</taxon>
        <taxon>Viridiplantae</taxon>
        <taxon>Streptophyta</taxon>
        <taxon>Embryophyta</taxon>
        <taxon>Tracheophyta</taxon>
        <taxon>Spermatophyta</taxon>
        <taxon>Magnoliopsida</taxon>
        <taxon>eudicotyledons</taxon>
        <taxon>Gunneridae</taxon>
        <taxon>Pentapetalae</taxon>
        <taxon>asterids</taxon>
        <taxon>campanulids</taxon>
        <taxon>Asterales</taxon>
        <taxon>Asteraceae</taxon>
        <taxon>Asteroideae</taxon>
        <taxon>Heliantheae alliance</taxon>
        <taxon>Tageteae</taxon>
        <taxon>Tagetes</taxon>
    </lineage>
</organism>